<dbReference type="PRINTS" id="PR01866">
    <property type="entry name" value="APOPREGMCL1"/>
</dbReference>
<comment type="similarity">
    <text evidence="3">Belongs to the Bcl-2 family.</text>
</comment>
<evidence type="ECO:0000256" key="5">
    <source>
        <dbReference type="ARBA" id="ARBA00022703"/>
    </source>
</evidence>
<keyword evidence="6" id="KW-0539">Nucleus</keyword>
<gene>
    <name evidence="9" type="primary">mcl1b</name>
</gene>
<proteinExistence type="inferred from homology"/>
<accession>A0A671VI30</accession>
<dbReference type="InterPro" id="IPR036834">
    <property type="entry name" value="Bcl-2-like_sf"/>
</dbReference>
<dbReference type="SMART" id="SM00337">
    <property type="entry name" value="BCL"/>
    <property type="match status" value="1"/>
</dbReference>
<dbReference type="PROSITE" id="PS50062">
    <property type="entry name" value="BCL2_FAMILY"/>
    <property type="match status" value="1"/>
</dbReference>
<evidence type="ECO:0000313" key="10">
    <source>
        <dbReference type="Proteomes" id="UP000472265"/>
    </source>
</evidence>
<evidence type="ECO:0000256" key="6">
    <source>
        <dbReference type="ARBA" id="ARBA00023242"/>
    </source>
</evidence>
<reference evidence="9" key="2">
    <citation type="submission" date="2025-08" db="UniProtKB">
        <authorList>
            <consortium name="Ensembl"/>
        </authorList>
    </citation>
    <scope>IDENTIFICATION</scope>
</reference>
<dbReference type="Proteomes" id="UP000472265">
    <property type="component" value="Chromosome 17"/>
</dbReference>
<dbReference type="PANTHER" id="PTHR11256">
    <property type="entry name" value="BCL-2 RELATED"/>
    <property type="match status" value="1"/>
</dbReference>
<keyword evidence="5" id="KW-0053">Apoptosis</keyword>
<dbReference type="InterPro" id="IPR046371">
    <property type="entry name" value="Bcl-2_BH1-3"/>
</dbReference>
<dbReference type="GO" id="GO:0005634">
    <property type="term" value="C:nucleus"/>
    <property type="evidence" value="ECO:0007669"/>
    <property type="project" value="UniProtKB-SubCell"/>
</dbReference>
<dbReference type="GO" id="GO:0008053">
    <property type="term" value="P:mitochondrial fusion"/>
    <property type="evidence" value="ECO:0007669"/>
    <property type="project" value="TreeGrafter"/>
</dbReference>
<organism evidence="9 10">
    <name type="scientific">Sparus aurata</name>
    <name type="common">Gilthead sea bream</name>
    <dbReference type="NCBI Taxonomy" id="8175"/>
    <lineage>
        <taxon>Eukaryota</taxon>
        <taxon>Metazoa</taxon>
        <taxon>Chordata</taxon>
        <taxon>Craniata</taxon>
        <taxon>Vertebrata</taxon>
        <taxon>Euteleostomi</taxon>
        <taxon>Actinopterygii</taxon>
        <taxon>Neopterygii</taxon>
        <taxon>Teleostei</taxon>
        <taxon>Neoteleostei</taxon>
        <taxon>Acanthomorphata</taxon>
        <taxon>Eupercaria</taxon>
        <taxon>Spariformes</taxon>
        <taxon>Sparidae</taxon>
        <taxon>Sparus</taxon>
    </lineage>
</organism>
<evidence type="ECO:0000259" key="8">
    <source>
        <dbReference type="SMART" id="SM00337"/>
    </source>
</evidence>
<dbReference type="GeneTree" id="ENSGT01130000278292"/>
<dbReference type="GO" id="GO:0051400">
    <property type="term" value="F:BH domain binding"/>
    <property type="evidence" value="ECO:0007669"/>
    <property type="project" value="TreeGrafter"/>
</dbReference>
<comment type="subcellular location">
    <subcellularLocation>
        <location evidence="2">Cytoplasm</location>
    </subcellularLocation>
    <subcellularLocation>
        <location evidence="1">Nucleus</location>
    </subcellularLocation>
</comment>
<dbReference type="InterPro" id="IPR002475">
    <property type="entry name" value="Bcl2-like"/>
</dbReference>
<dbReference type="Ensembl" id="ENSSAUT00010026844.1">
    <property type="protein sequence ID" value="ENSSAUP00010025407.1"/>
    <property type="gene ID" value="ENSSAUG00010011087.1"/>
</dbReference>
<evidence type="ECO:0000256" key="2">
    <source>
        <dbReference type="ARBA" id="ARBA00004496"/>
    </source>
</evidence>
<name>A0A671VI30_SPAAU</name>
<dbReference type="GO" id="GO:0097192">
    <property type="term" value="P:extrinsic apoptotic signaling pathway in absence of ligand"/>
    <property type="evidence" value="ECO:0007669"/>
    <property type="project" value="TreeGrafter"/>
</dbReference>
<reference evidence="9" key="3">
    <citation type="submission" date="2025-09" db="UniProtKB">
        <authorList>
            <consortium name="Ensembl"/>
        </authorList>
    </citation>
    <scope>IDENTIFICATION</scope>
</reference>
<dbReference type="FunFam" id="1.10.437.10:FF:000017">
    <property type="entry name" value="MCL1, BCL2 family apoptosis regulator"/>
    <property type="match status" value="1"/>
</dbReference>
<dbReference type="AlphaFoldDB" id="A0A671VI30"/>
<keyword evidence="10" id="KW-1185">Reference proteome</keyword>
<dbReference type="Gene3D" id="1.10.437.10">
    <property type="entry name" value="Blc2-like"/>
    <property type="match status" value="1"/>
</dbReference>
<protein>
    <submittedName>
        <fullName evidence="9">MCL1 apoptosis regulator, BCL2 family member b</fullName>
    </submittedName>
</protein>
<dbReference type="GO" id="GO:0008630">
    <property type="term" value="P:intrinsic apoptotic signaling pathway in response to DNA damage"/>
    <property type="evidence" value="ECO:0007669"/>
    <property type="project" value="TreeGrafter"/>
</dbReference>
<dbReference type="GO" id="GO:0001836">
    <property type="term" value="P:release of cytochrome c from mitochondria"/>
    <property type="evidence" value="ECO:0007669"/>
    <property type="project" value="TreeGrafter"/>
</dbReference>
<evidence type="ECO:0000256" key="3">
    <source>
        <dbReference type="ARBA" id="ARBA00009458"/>
    </source>
</evidence>
<dbReference type="InterPro" id="IPR013281">
    <property type="entry name" value="Apop_reg_Mc1"/>
</dbReference>
<dbReference type="GO" id="GO:0015267">
    <property type="term" value="F:channel activity"/>
    <property type="evidence" value="ECO:0007669"/>
    <property type="project" value="TreeGrafter"/>
</dbReference>
<feature type="compositionally biased region" description="Polar residues" evidence="7">
    <location>
        <begin position="40"/>
        <end position="53"/>
    </location>
</feature>
<evidence type="ECO:0000313" key="9">
    <source>
        <dbReference type="Ensembl" id="ENSSAUP00010025407.1"/>
    </source>
</evidence>
<keyword evidence="4" id="KW-0963">Cytoplasm</keyword>
<feature type="domain" description="Bcl-2 Bcl-2 homology region 1-3" evidence="8">
    <location>
        <begin position="143"/>
        <end position="242"/>
    </location>
</feature>
<dbReference type="PANTHER" id="PTHR11256:SF46">
    <property type="entry name" value="INDUCED MYELOID LEUKEMIA CELL DIFFERENTIATION PROTEIN MCL-1"/>
    <property type="match status" value="1"/>
</dbReference>
<dbReference type="SUPFAM" id="SSF56854">
    <property type="entry name" value="Bcl-2 inhibitors of programmed cell death"/>
    <property type="match status" value="1"/>
</dbReference>
<evidence type="ECO:0000256" key="4">
    <source>
        <dbReference type="ARBA" id="ARBA00022490"/>
    </source>
</evidence>
<evidence type="ECO:0000256" key="1">
    <source>
        <dbReference type="ARBA" id="ARBA00004123"/>
    </source>
</evidence>
<evidence type="ECO:0000256" key="7">
    <source>
        <dbReference type="SAM" id="MobiDB-lite"/>
    </source>
</evidence>
<sequence>MFPKKAAITTGVMSYFQNGVVGGTMHYDSRDSAPEIAMSSSLDSQNGNVGSNDTPKRPINLGVNTAKAYNVPKNLREDSEDLEDGSLPCTPELQSENDMDISSCPAGDELLDQDTRQLISRFLAVYTGLSKLRWKENKELSTMMRVVEGVLEKHRYAYNGMVKKLTLDEREDASFVSSVAKSLFADGTTNWGRVVSLMAFGAVVSQYLKEKGRGHCVEQVGQEISTYLLTEQRDWLVKNNSWDGFVEFFRVADPESTVRNTLMAFAGFAGIGATLALLISPRVSRGEVHEMTSSSAE</sequence>
<dbReference type="Pfam" id="PF00452">
    <property type="entry name" value="Bcl-2"/>
    <property type="match status" value="1"/>
</dbReference>
<dbReference type="PRINTS" id="PR01862">
    <property type="entry name" value="BCL2FAMILY"/>
</dbReference>
<dbReference type="InterPro" id="IPR026298">
    <property type="entry name" value="Bcl-2_fam"/>
</dbReference>
<dbReference type="GO" id="GO:0042981">
    <property type="term" value="P:regulation of apoptotic process"/>
    <property type="evidence" value="ECO:0007669"/>
    <property type="project" value="InterPro"/>
</dbReference>
<dbReference type="OMA" id="YRTHTGM"/>
<dbReference type="CDD" id="cd06845">
    <property type="entry name" value="Bcl-2_like"/>
    <property type="match status" value="1"/>
</dbReference>
<dbReference type="InParanoid" id="A0A671VI30"/>
<dbReference type="GO" id="GO:0005741">
    <property type="term" value="C:mitochondrial outer membrane"/>
    <property type="evidence" value="ECO:0007669"/>
    <property type="project" value="TreeGrafter"/>
</dbReference>
<reference evidence="9" key="1">
    <citation type="submission" date="2021-04" db="EMBL/GenBank/DDBJ databases">
        <authorList>
            <consortium name="Wellcome Sanger Institute Data Sharing"/>
        </authorList>
    </citation>
    <scope>NUCLEOTIDE SEQUENCE [LARGE SCALE GENOMIC DNA]</scope>
</reference>
<feature type="region of interest" description="Disordered" evidence="7">
    <location>
        <begin position="40"/>
        <end position="60"/>
    </location>
</feature>